<dbReference type="InterPro" id="IPR049551">
    <property type="entry name" value="PKS_DH_C"/>
</dbReference>
<dbReference type="Gene3D" id="3.10.129.110">
    <property type="entry name" value="Polyketide synthase dehydratase"/>
    <property type="match status" value="1"/>
</dbReference>
<feature type="domain" description="Ketosynthase family 3 (KS3)" evidence="10">
    <location>
        <begin position="96"/>
        <end position="508"/>
    </location>
</feature>
<dbReference type="Pfam" id="PF14765">
    <property type="entry name" value="PS-DH"/>
    <property type="match status" value="1"/>
</dbReference>
<dbReference type="InterPro" id="IPR020806">
    <property type="entry name" value="PKS_PP-bd"/>
</dbReference>
<evidence type="ECO:0000256" key="4">
    <source>
        <dbReference type="ARBA" id="ARBA00022679"/>
    </source>
</evidence>
<dbReference type="InterPro" id="IPR029058">
    <property type="entry name" value="AB_hydrolase_fold"/>
</dbReference>
<sequence length="2189" mass="228406">MTAAPRDERAWLRWLRTRVGAELGHELTDADLSRPLRECGLSSRQTVAVAADIARRAGRDLPPTLLWSAPTVTDLARVLAEAAGPEEPAEAHATAFPPVAVVGLACRVPGAATAEAYWSLLLESRDAVGEIPAERWPQAGDDVPRQAGVLDGIASFDAEFFGISPEEAALMDPQQRLLLEVAWEALAHAGMPPGRLRGTDTGVYVGLSATEYSLLTLADATRADTWSSQGAAASIAANRLSYALGVHGPSMTIDTACSSSLVAVYQAARALALREADTALACGVNLLITPGVSASFAAAGALAPDGRCKPFDAAADGIVRGEGCGVVVLKRLTDARRAGDRILAVIRGGAVNSDGRSNGLLAPNPLAQRRLLRQAYASAGVAPSTVDYVEAHGTGTLLGDPIEATALTEALAADRPESQPLLTGSVKSNIGHLEGAAGIAGLIKTVLALHHGRIPASRNHTEPNPHIDMSRLRVVTESTPWPRHSGQARAGVSAFGFGGTNAHLVLEEWPRAAPPPAQPQRRPAVIALGAPTTERLARDARTLADRLAERDVDPHELAAALAHGRDHGTCRATIVATEQSDVLDALRALAAGRPHELLDTARPSPALDRAPVFVFSGYGSQWPAMGARLLQEEPAFARAVAGLDAHYTELAGFSLSAALDGTAGAGEFRVHQPALFGMQLALAELWRAHGVTPGAVIGHSIGEIAAAVVAGGLTARDGLRVVLARSALLSGIDSAGTGAMAVVELSPAALAELGEAFPGVTVAVHASPTQCTVSGPRDQVTALVAHVGSGGGMARLLKVGGAGHSAAVDPLLGRFRADLGPLHPAPPMIPVYSSVTDDPRAKAGFGTDHWAANLRRPVRFTQAVAAALDDGHNAFIEVSAHPIATISVEQTAAGREPAVQVLATLRRDPDRSTGGFAAALARAHVLGHPDALLARHPGRVVLDLPAPGWEHREYWAPPAPAGRPAGGHPMLGEGDELPEGDGHVWFGDVGLADHPWLADHAVDGIPVLPATAHLELVLAAGRSVLGPAAVRDLVLHRMLPLADSTRVCLRGRRTGTGVHLRVYGPVGDRHVLLAEATAEPAGRRPADAIAVPDGDPVDLYSRLDGVGQRYGPAFRALRSATASAGTARADLTVPGHLRPRRFHLHPASADACLHALAAAVDADEAAHTAWLPVRFGGVRVWGDVATGVRVRARLAPAGEGAVRRGDVQLLDADDRVVAAFESVECAPLPGGDIPLGLDRLGHHAVWTPLPHDGTPRPAGTHVLLDHGAAWTAELADEIAARGGQVHLAPAHEAATAGTAGRDSVILALDGPAEPLDPHAARRLVASVADTVRALAELDTPPRLWLVTRGAAPLTDDRTGHPGTAALRALIRVLAFEHPELRATLVDLDPAPGRPAVTEAAAEILASAPDDEVAWRDGIRHVRRLRGGAPAPGAPRTPVVRPGSYLITGGLTGLGLATAEWLAERGATRLVLAGRRTPGPTAAGSIERMRAAGVEVAVVTGDIAASGTADRMVAEGGADGTPVRGVIHAAGALDDAAVVAMTDGQLDAVWRAKADGALRLHEATAALDLDWWVDYSSAAALLGSPGQAAYATANAWLDAFGAHRRARGVPVVTVHWGAWSGIGAAVVAAESSAARLGPVEGFAALGELLASGLSQVGVFRLDMSAVRDLFPDAADRAYFAEHAAPAPSTARPVVDAAEPEAIAGHLLGVFGDLLRVDASSLDPDVPLTSLGLDSLTAMRARSTVERDLGVPLPLPLLLRGASTTELATALAERLTTPTTPAPERRPGTGGAPGPEAGAERTLAPEPHAGGAPAREPRPGSTPGPNPRPGKAPGPEPRDTAERWVARHWRRVFGAHANTVDVTPAAAGAEESDLVRLAHEMNAALPGDDPVRLTPADTIATVADALRHRIEGDAADGPVRVLADRGHHPALFLFHPSGGPTAVYQPLADRIGATANCYGLERLDALDTVEAKAAAYIEEIRRLRPHGPYRLGGWSFGGCLAYEVARQLTAAGAEVDLLFLIDAILPLPTDDIDRARRTRVARYAEHIEHTYGVALGLDAAAQHEGTDLDLFEQVIARVRERVPQMGRAALHHQYTSYLDARIAEVYRPRPYHGPVLLFRAAEPHPLTTSLDPRYLRTDTALGWDARCPDLEVVHVPGDHISVIDPPHIDVVAHRLLKELESMTRDGGGHHG</sequence>
<dbReference type="InterPro" id="IPR049552">
    <property type="entry name" value="PKS_DH_N"/>
</dbReference>
<dbReference type="PROSITE" id="PS52004">
    <property type="entry name" value="KS3_2"/>
    <property type="match status" value="1"/>
</dbReference>
<gene>
    <name evidence="12" type="ORF">GCM10023220_14120</name>
</gene>
<comment type="caution">
    <text evidence="12">The sequence shown here is derived from an EMBL/GenBank/DDBJ whole genome shotgun (WGS) entry which is preliminary data.</text>
</comment>
<dbReference type="InterPro" id="IPR049900">
    <property type="entry name" value="PKS_mFAS_DH"/>
</dbReference>
<feature type="domain" description="Carrier" evidence="9">
    <location>
        <begin position="6"/>
        <end position="83"/>
    </location>
</feature>
<dbReference type="InterPro" id="IPR001031">
    <property type="entry name" value="Thioesterase"/>
</dbReference>
<keyword evidence="4" id="KW-0808">Transferase</keyword>
<evidence type="ECO:0000313" key="13">
    <source>
        <dbReference type="Proteomes" id="UP001501265"/>
    </source>
</evidence>
<dbReference type="InterPro" id="IPR014031">
    <property type="entry name" value="Ketoacyl_synth_C"/>
</dbReference>
<feature type="region of interest" description="Disordered" evidence="8">
    <location>
        <begin position="1770"/>
        <end position="1839"/>
    </location>
</feature>
<dbReference type="PROSITE" id="PS52019">
    <property type="entry name" value="PKS_MFAS_DH"/>
    <property type="match status" value="1"/>
</dbReference>
<evidence type="ECO:0000256" key="3">
    <source>
        <dbReference type="ARBA" id="ARBA00022553"/>
    </source>
</evidence>
<dbReference type="SMART" id="SM00825">
    <property type="entry name" value="PKS_KS"/>
    <property type="match status" value="1"/>
</dbReference>
<protein>
    <submittedName>
        <fullName evidence="12">Type I polyketide synthase</fullName>
    </submittedName>
</protein>
<dbReference type="Gene3D" id="3.40.50.720">
    <property type="entry name" value="NAD(P)-binding Rossmann-like Domain"/>
    <property type="match status" value="1"/>
</dbReference>
<keyword evidence="6" id="KW-0012">Acyltransferase</keyword>
<dbReference type="SMART" id="SM00827">
    <property type="entry name" value="PKS_AT"/>
    <property type="match status" value="1"/>
</dbReference>
<dbReference type="Pfam" id="PF00550">
    <property type="entry name" value="PP-binding"/>
    <property type="match status" value="2"/>
</dbReference>
<dbReference type="CDD" id="cd00833">
    <property type="entry name" value="PKS"/>
    <property type="match status" value="1"/>
</dbReference>
<dbReference type="InterPro" id="IPR006162">
    <property type="entry name" value="Ppantetheine_attach_site"/>
</dbReference>
<dbReference type="InterPro" id="IPR020841">
    <property type="entry name" value="PKS_Beta-ketoAc_synthase_dom"/>
</dbReference>
<evidence type="ECO:0000256" key="8">
    <source>
        <dbReference type="SAM" id="MobiDB-lite"/>
    </source>
</evidence>
<dbReference type="SUPFAM" id="SSF53901">
    <property type="entry name" value="Thiolase-like"/>
    <property type="match status" value="1"/>
</dbReference>
<keyword evidence="3" id="KW-0597">Phosphoprotein</keyword>
<dbReference type="InterPro" id="IPR016036">
    <property type="entry name" value="Malonyl_transacylase_ACP-bd"/>
</dbReference>
<feature type="compositionally biased region" description="Pro residues" evidence="8">
    <location>
        <begin position="1818"/>
        <end position="1833"/>
    </location>
</feature>
<dbReference type="PROSITE" id="PS00012">
    <property type="entry name" value="PHOSPHOPANTETHEINE"/>
    <property type="match status" value="1"/>
</dbReference>
<dbReference type="SUPFAM" id="SSF47336">
    <property type="entry name" value="ACP-like"/>
    <property type="match status" value="2"/>
</dbReference>
<dbReference type="Pfam" id="PF08659">
    <property type="entry name" value="KR"/>
    <property type="match status" value="1"/>
</dbReference>
<dbReference type="Pfam" id="PF16197">
    <property type="entry name" value="KAsynt_C_assoc"/>
    <property type="match status" value="1"/>
</dbReference>
<feature type="active site" description="Proton donor; for dehydratase activity" evidence="7">
    <location>
        <position position="1150"/>
    </location>
</feature>
<reference evidence="13" key="1">
    <citation type="journal article" date="2019" name="Int. J. Syst. Evol. Microbiol.">
        <title>The Global Catalogue of Microorganisms (GCM) 10K type strain sequencing project: providing services to taxonomists for standard genome sequencing and annotation.</title>
        <authorList>
            <consortium name="The Broad Institute Genomics Platform"/>
            <consortium name="The Broad Institute Genome Sequencing Center for Infectious Disease"/>
            <person name="Wu L."/>
            <person name="Ma J."/>
        </authorList>
    </citation>
    <scope>NUCLEOTIDE SEQUENCE [LARGE SCALE GENOMIC DNA]</scope>
    <source>
        <strain evidence="13">JCM 18081</strain>
    </source>
</reference>
<accession>A0ABP9B7M4</accession>
<dbReference type="Pfam" id="PF00975">
    <property type="entry name" value="Thioesterase"/>
    <property type="match status" value="1"/>
</dbReference>
<keyword evidence="2" id="KW-0596">Phosphopantetheine</keyword>
<dbReference type="InterPro" id="IPR032821">
    <property type="entry name" value="PKS_assoc"/>
</dbReference>
<feature type="domain" description="PKS/mFAS DH" evidence="11">
    <location>
        <begin position="968"/>
        <end position="1234"/>
    </location>
</feature>
<dbReference type="SMART" id="SM00822">
    <property type="entry name" value="PKS_KR"/>
    <property type="match status" value="1"/>
</dbReference>
<dbReference type="Pfam" id="PF21089">
    <property type="entry name" value="PKS_DH_N"/>
    <property type="match status" value="1"/>
</dbReference>
<keyword evidence="13" id="KW-1185">Reference proteome</keyword>
<dbReference type="PANTHER" id="PTHR43775:SF37">
    <property type="entry name" value="SI:DKEY-61P9.11"/>
    <property type="match status" value="1"/>
</dbReference>
<dbReference type="CDD" id="cd08955">
    <property type="entry name" value="KR_2_FAS_SDR_x"/>
    <property type="match status" value="1"/>
</dbReference>
<dbReference type="Gene3D" id="3.40.366.10">
    <property type="entry name" value="Malonyl-Coenzyme A Acyl Carrier Protein, domain 2"/>
    <property type="match status" value="1"/>
</dbReference>
<evidence type="ECO:0000256" key="2">
    <source>
        <dbReference type="ARBA" id="ARBA00022450"/>
    </source>
</evidence>
<evidence type="ECO:0000313" key="12">
    <source>
        <dbReference type="EMBL" id="GAA4790214.1"/>
    </source>
</evidence>
<dbReference type="InterPro" id="IPR036736">
    <property type="entry name" value="ACP-like_sf"/>
</dbReference>
<dbReference type="InterPro" id="IPR042104">
    <property type="entry name" value="PKS_dehydratase_sf"/>
</dbReference>
<evidence type="ECO:0000256" key="1">
    <source>
        <dbReference type="ARBA" id="ARBA00004792"/>
    </source>
</evidence>
<proteinExistence type="predicted"/>
<dbReference type="Pfam" id="PF02801">
    <property type="entry name" value="Ketoacyl-synt_C"/>
    <property type="match status" value="1"/>
</dbReference>
<evidence type="ECO:0000259" key="9">
    <source>
        <dbReference type="PROSITE" id="PS50075"/>
    </source>
</evidence>
<dbReference type="InterPro" id="IPR016035">
    <property type="entry name" value="Acyl_Trfase/lysoPLipase"/>
</dbReference>
<dbReference type="PROSITE" id="PS00606">
    <property type="entry name" value="KS3_1"/>
    <property type="match status" value="1"/>
</dbReference>
<feature type="region of interest" description="C-terminal hotdog fold" evidence="7">
    <location>
        <begin position="1094"/>
        <end position="1234"/>
    </location>
</feature>
<dbReference type="InterPro" id="IPR014030">
    <property type="entry name" value="Ketoacyl_synth_N"/>
</dbReference>
<dbReference type="InterPro" id="IPR050091">
    <property type="entry name" value="PKS_NRPS_Biosynth_Enz"/>
</dbReference>
<dbReference type="Gene3D" id="1.10.1200.10">
    <property type="entry name" value="ACP-like"/>
    <property type="match status" value="2"/>
</dbReference>
<dbReference type="SMART" id="SM00823">
    <property type="entry name" value="PKS_PP"/>
    <property type="match status" value="2"/>
</dbReference>
<dbReference type="InterPro" id="IPR009081">
    <property type="entry name" value="PP-bd_ACP"/>
</dbReference>
<dbReference type="Gene3D" id="3.40.50.1820">
    <property type="entry name" value="alpha/beta hydrolase"/>
    <property type="match status" value="1"/>
</dbReference>
<dbReference type="PANTHER" id="PTHR43775">
    <property type="entry name" value="FATTY ACID SYNTHASE"/>
    <property type="match status" value="1"/>
</dbReference>
<dbReference type="InterPro" id="IPR016039">
    <property type="entry name" value="Thiolase-like"/>
</dbReference>
<dbReference type="InterPro" id="IPR001227">
    <property type="entry name" value="Ac_transferase_dom_sf"/>
</dbReference>
<evidence type="ECO:0000259" key="11">
    <source>
        <dbReference type="PROSITE" id="PS52019"/>
    </source>
</evidence>
<dbReference type="SMART" id="SM00826">
    <property type="entry name" value="PKS_DH"/>
    <property type="match status" value="1"/>
</dbReference>
<dbReference type="Pfam" id="PF00698">
    <property type="entry name" value="Acyl_transf_1"/>
    <property type="match status" value="1"/>
</dbReference>
<evidence type="ECO:0000256" key="6">
    <source>
        <dbReference type="ARBA" id="ARBA00023315"/>
    </source>
</evidence>
<evidence type="ECO:0000256" key="7">
    <source>
        <dbReference type="PROSITE-ProRule" id="PRU01363"/>
    </source>
</evidence>
<name>A0ABP9B7M4_9ACTN</name>
<dbReference type="Gene3D" id="3.30.70.250">
    <property type="entry name" value="Malonyl-CoA ACP transacylase, ACP-binding"/>
    <property type="match status" value="1"/>
</dbReference>
<dbReference type="InterPro" id="IPR036291">
    <property type="entry name" value="NAD(P)-bd_dom_sf"/>
</dbReference>
<dbReference type="RefSeq" id="WP_345618081.1">
    <property type="nucleotide sequence ID" value="NZ_BAABIG010000015.1"/>
</dbReference>
<dbReference type="InterPro" id="IPR018201">
    <property type="entry name" value="Ketoacyl_synth_AS"/>
</dbReference>
<dbReference type="InterPro" id="IPR014043">
    <property type="entry name" value="Acyl_transferase_dom"/>
</dbReference>
<dbReference type="InterPro" id="IPR013968">
    <property type="entry name" value="PKS_KR"/>
</dbReference>
<dbReference type="SUPFAM" id="SSF55048">
    <property type="entry name" value="Probable ACP-binding domain of malonyl-CoA ACP transacylase"/>
    <property type="match status" value="1"/>
</dbReference>
<comment type="pathway">
    <text evidence="1">Antibiotic biosynthesis.</text>
</comment>
<dbReference type="SUPFAM" id="SSF51735">
    <property type="entry name" value="NAD(P)-binding Rossmann-fold domains"/>
    <property type="match status" value="2"/>
</dbReference>
<feature type="domain" description="Carrier" evidence="9">
    <location>
        <begin position="1696"/>
        <end position="1773"/>
    </location>
</feature>
<evidence type="ECO:0000256" key="5">
    <source>
        <dbReference type="ARBA" id="ARBA00023194"/>
    </source>
</evidence>
<dbReference type="Pfam" id="PF00109">
    <property type="entry name" value="ketoacyl-synt"/>
    <property type="match status" value="1"/>
</dbReference>
<feature type="active site" description="Proton acceptor; for dehydratase activity" evidence="7">
    <location>
        <position position="1000"/>
    </location>
</feature>
<dbReference type="SUPFAM" id="SSF53474">
    <property type="entry name" value="alpha/beta-Hydrolases"/>
    <property type="match status" value="1"/>
</dbReference>
<dbReference type="InterPro" id="IPR057326">
    <property type="entry name" value="KR_dom"/>
</dbReference>
<feature type="region of interest" description="N-terminal hotdog fold" evidence="7">
    <location>
        <begin position="968"/>
        <end position="1082"/>
    </location>
</feature>
<dbReference type="SUPFAM" id="SSF52151">
    <property type="entry name" value="FabD/lysophospholipase-like"/>
    <property type="match status" value="1"/>
</dbReference>
<dbReference type="Proteomes" id="UP001501265">
    <property type="component" value="Unassembled WGS sequence"/>
</dbReference>
<dbReference type="InterPro" id="IPR020807">
    <property type="entry name" value="PKS_DH"/>
</dbReference>
<organism evidence="12 13">
    <name type="scientific">Streptomyces ziwulingensis</name>
    <dbReference type="NCBI Taxonomy" id="1045501"/>
    <lineage>
        <taxon>Bacteria</taxon>
        <taxon>Bacillati</taxon>
        <taxon>Actinomycetota</taxon>
        <taxon>Actinomycetes</taxon>
        <taxon>Kitasatosporales</taxon>
        <taxon>Streptomycetaceae</taxon>
        <taxon>Streptomyces</taxon>
    </lineage>
</organism>
<dbReference type="Gene3D" id="3.40.47.10">
    <property type="match status" value="1"/>
</dbReference>
<keyword evidence="5" id="KW-0045">Antibiotic biosynthesis</keyword>
<dbReference type="EMBL" id="BAABIG010000015">
    <property type="protein sequence ID" value="GAA4790214.1"/>
    <property type="molecule type" value="Genomic_DNA"/>
</dbReference>
<dbReference type="PROSITE" id="PS50075">
    <property type="entry name" value="CARRIER"/>
    <property type="match status" value="2"/>
</dbReference>
<evidence type="ECO:0000259" key="10">
    <source>
        <dbReference type="PROSITE" id="PS52004"/>
    </source>
</evidence>